<comment type="function">
    <text evidence="11">Cis-aconitate decarboxylase that catalyzes production of itaconate and is involved in the inhibition of the inflammatory response. Acts as a negative regulator of the Toll-like receptors (TLRs)-mediated inflammatory innate response by stimulating the tumor necrosis factor alpha-induced protein TNFAIP3 expression via reactive oxygen species (ROS) in LPS-tolerized macrophages. Involved in antimicrobial response of innate immune cells; ACOD1-mediated itaconic acid production contributes to the antimicrobial activity of macrophages by generating itaconate, leading to alkylation of proteins, such as TFEB. Involved in antiviral response following infection by flavivirus in neurons: ACOD1-mediated itaconate production inhibits the activity of succinate dehydrogenase, generating a metabolic state in neurons that suppresses replication of viral genomes. Plays a role in the embryo implantation.</text>
</comment>
<dbReference type="Pfam" id="PF03972">
    <property type="entry name" value="MmgE_PrpD_N"/>
    <property type="match status" value="1"/>
</dbReference>
<keyword evidence="8" id="KW-0395">Inflammatory response</keyword>
<dbReference type="FunFam" id="3.30.1330.120:FF:000002">
    <property type="entry name" value="Aconitate decarboxylase 1"/>
    <property type="match status" value="1"/>
</dbReference>
<sequence length="473" mass="51768">MIATKSVTGSFAGIIHGLTTRNLTDLLIQRSKRMILDTLGVGLIGTTTEVFHKALQYSKIYSTDISSTVWGQSDLRLPPLYAAFVNGVAVHSMDFDDTWHPATHPSGAVLPSLIALSETLPSQHKKSGLDFLLAFNVGIEVQGRLMHFSNEASNIPRRFHPPAVVGTMGSAAASSKFLGLDQNQCREALAIAASYSGAPMANAGTQTKPLHIGNAGRHGLEASCFAFLGLEGNKQILDLASGFGAFYNDYNPQALPSLESYNWLLEKQDVAIKRFPAHLGMHWVADAASAVRRHIAGDIDTLPIANIQKIILKIPDAKYVSRPLPSSEHEARHSFQFNACTALLDGLVSVQSFSDQNLSRPELQKMLSKTEVLHPADNQPNFEKLYCEVSVIMTSGATFTERCNTFYGHWRKPLSNEDLEKKFRSNALTVLSNDGVEGIVEMVNNLEDLPDCSVLCSLLRQRNQATGKQEICF</sequence>
<dbReference type="PANTHER" id="PTHR16943">
    <property type="entry name" value="2-METHYLCITRATE DEHYDRATASE-RELATED"/>
    <property type="match status" value="1"/>
</dbReference>
<evidence type="ECO:0000256" key="16">
    <source>
        <dbReference type="ARBA" id="ARBA00083634"/>
    </source>
</evidence>
<comment type="subunit">
    <text evidence="3">Homodimer.</text>
</comment>
<evidence type="ECO:0000313" key="21">
    <source>
        <dbReference type="Proteomes" id="UP000824782"/>
    </source>
</evidence>
<dbReference type="GO" id="GO:0005739">
    <property type="term" value="C:mitochondrion"/>
    <property type="evidence" value="ECO:0007669"/>
    <property type="project" value="UniProtKB-SubCell"/>
</dbReference>
<protein>
    <recommendedName>
        <fullName evidence="13">Cis-aconitate decarboxylase</fullName>
        <ecNumber evidence="12">4.1.1.6</ecNumber>
    </recommendedName>
    <alternativeName>
        <fullName evidence="17">Aconitate decarboxylase</fullName>
    </alternativeName>
    <alternativeName>
        <fullName evidence="14">Aconitate decarboxylase 1</fullName>
    </alternativeName>
    <alternativeName>
        <fullName evidence="15">Cis-aconitic acid decarboxylase</fullName>
    </alternativeName>
    <alternativeName>
        <fullName evidence="16">Immune-responsive gene 1 protein</fullName>
    </alternativeName>
</protein>
<dbReference type="SUPFAM" id="SSF103378">
    <property type="entry name" value="2-methylcitrate dehydratase PrpD"/>
    <property type="match status" value="1"/>
</dbReference>
<keyword evidence="21" id="KW-1185">Reference proteome</keyword>
<feature type="domain" description="MmgE/PrpD C-terminal" evidence="19">
    <location>
        <begin position="275"/>
        <end position="447"/>
    </location>
</feature>
<dbReference type="GO" id="GO:0042803">
    <property type="term" value="F:protein homodimerization activity"/>
    <property type="evidence" value="ECO:0007669"/>
    <property type="project" value="UniProtKB-ARBA"/>
</dbReference>
<dbReference type="GO" id="GO:0006954">
    <property type="term" value="P:inflammatory response"/>
    <property type="evidence" value="ECO:0007669"/>
    <property type="project" value="UniProtKB-KW"/>
</dbReference>
<dbReference type="InterPro" id="IPR045336">
    <property type="entry name" value="MmgE_PrpD_N"/>
</dbReference>
<keyword evidence="6" id="KW-0391">Immunity</keyword>
<keyword evidence="7" id="KW-0496">Mitochondrion</keyword>
<evidence type="ECO:0000256" key="1">
    <source>
        <dbReference type="ARBA" id="ARBA00004173"/>
    </source>
</evidence>
<evidence type="ECO:0000313" key="20">
    <source>
        <dbReference type="EMBL" id="KAG8586234.1"/>
    </source>
</evidence>
<evidence type="ECO:0000256" key="2">
    <source>
        <dbReference type="ARBA" id="ARBA00006174"/>
    </source>
</evidence>
<comment type="similarity">
    <text evidence="2">Belongs to the PrpD family.</text>
</comment>
<evidence type="ECO:0000256" key="6">
    <source>
        <dbReference type="ARBA" id="ARBA00022859"/>
    </source>
</evidence>
<name>A0AAV7CMD2_ENGPU</name>
<feature type="domain" description="MmgE/PrpD N-terminal" evidence="18">
    <location>
        <begin position="10"/>
        <end position="251"/>
    </location>
</feature>
<dbReference type="EMBL" id="WNYA01000002">
    <property type="protein sequence ID" value="KAG8586234.1"/>
    <property type="molecule type" value="Genomic_DNA"/>
</dbReference>
<dbReference type="GO" id="GO:0002760">
    <property type="term" value="P:positive regulation of antimicrobial humoral response"/>
    <property type="evidence" value="ECO:0007669"/>
    <property type="project" value="UniProtKB-ARBA"/>
</dbReference>
<evidence type="ECO:0000256" key="10">
    <source>
        <dbReference type="ARBA" id="ARBA00050716"/>
    </source>
</evidence>
<evidence type="ECO:0000256" key="12">
    <source>
        <dbReference type="ARBA" id="ARBA00067068"/>
    </source>
</evidence>
<evidence type="ECO:0000256" key="8">
    <source>
        <dbReference type="ARBA" id="ARBA00023198"/>
    </source>
</evidence>
<dbReference type="GO" id="GO:0047613">
    <property type="term" value="F:aconitate decarboxylase activity"/>
    <property type="evidence" value="ECO:0007669"/>
    <property type="project" value="UniProtKB-EC"/>
</dbReference>
<evidence type="ECO:0000256" key="17">
    <source>
        <dbReference type="ARBA" id="ARBA00083851"/>
    </source>
</evidence>
<comment type="caution">
    <text evidence="20">The sequence shown here is derived from an EMBL/GenBank/DDBJ whole genome shotgun (WGS) entry which is preliminary data.</text>
</comment>
<evidence type="ECO:0000256" key="11">
    <source>
        <dbReference type="ARBA" id="ARBA00055971"/>
    </source>
</evidence>
<dbReference type="Gene3D" id="1.10.4100.10">
    <property type="entry name" value="2-methylcitrate dehydratase PrpD"/>
    <property type="match status" value="1"/>
</dbReference>
<comment type="subcellular location">
    <subcellularLocation>
        <location evidence="1">Mitochondrion</location>
    </subcellularLocation>
</comment>
<evidence type="ECO:0000256" key="13">
    <source>
        <dbReference type="ARBA" id="ARBA00073848"/>
    </source>
</evidence>
<gene>
    <name evidence="20" type="ORF">GDO81_005308</name>
</gene>
<accession>A0AAV7CMD2</accession>
<dbReference type="PANTHER" id="PTHR16943:SF11">
    <property type="entry name" value="CIS-ACONITATE DECARBOXYLASE"/>
    <property type="match status" value="1"/>
</dbReference>
<dbReference type="EC" id="4.1.1.6" evidence="12"/>
<evidence type="ECO:0000256" key="5">
    <source>
        <dbReference type="ARBA" id="ARBA00022588"/>
    </source>
</evidence>
<evidence type="ECO:0000256" key="4">
    <source>
        <dbReference type="ARBA" id="ARBA00022529"/>
    </source>
</evidence>
<evidence type="ECO:0000259" key="18">
    <source>
        <dbReference type="Pfam" id="PF03972"/>
    </source>
</evidence>
<evidence type="ECO:0000256" key="15">
    <source>
        <dbReference type="ARBA" id="ARBA00081034"/>
    </source>
</evidence>
<evidence type="ECO:0000256" key="9">
    <source>
        <dbReference type="ARBA" id="ARBA00023239"/>
    </source>
</evidence>
<dbReference type="Gene3D" id="3.30.1330.120">
    <property type="entry name" value="2-methylcitrate dehydratase PrpD"/>
    <property type="match status" value="1"/>
</dbReference>
<keyword evidence="5" id="KW-0399">Innate immunity</keyword>
<dbReference type="InterPro" id="IPR036148">
    <property type="entry name" value="MmgE/PrpD_sf"/>
</dbReference>
<organism evidence="20 21">
    <name type="scientific">Engystomops pustulosus</name>
    <name type="common">Tungara frog</name>
    <name type="synonym">Physalaemus pustulosus</name>
    <dbReference type="NCBI Taxonomy" id="76066"/>
    <lineage>
        <taxon>Eukaryota</taxon>
        <taxon>Metazoa</taxon>
        <taxon>Chordata</taxon>
        <taxon>Craniata</taxon>
        <taxon>Vertebrata</taxon>
        <taxon>Euteleostomi</taxon>
        <taxon>Amphibia</taxon>
        <taxon>Batrachia</taxon>
        <taxon>Anura</taxon>
        <taxon>Neobatrachia</taxon>
        <taxon>Hyloidea</taxon>
        <taxon>Leptodactylidae</taxon>
        <taxon>Leiuperinae</taxon>
        <taxon>Engystomops</taxon>
    </lineage>
</organism>
<dbReference type="Pfam" id="PF19305">
    <property type="entry name" value="MmgE_PrpD_C"/>
    <property type="match status" value="1"/>
</dbReference>
<evidence type="ECO:0000256" key="7">
    <source>
        <dbReference type="ARBA" id="ARBA00023128"/>
    </source>
</evidence>
<evidence type="ECO:0000256" key="14">
    <source>
        <dbReference type="ARBA" id="ARBA00076490"/>
    </source>
</evidence>
<dbReference type="GO" id="GO:0045087">
    <property type="term" value="P:innate immune response"/>
    <property type="evidence" value="ECO:0007669"/>
    <property type="project" value="UniProtKB-KW"/>
</dbReference>
<evidence type="ECO:0000256" key="3">
    <source>
        <dbReference type="ARBA" id="ARBA00011738"/>
    </source>
</evidence>
<dbReference type="GO" id="GO:0072573">
    <property type="term" value="P:tolerance induction to lipopolysaccharide"/>
    <property type="evidence" value="ECO:0007669"/>
    <property type="project" value="UniProtKB-ARBA"/>
</dbReference>
<dbReference type="InterPro" id="IPR042183">
    <property type="entry name" value="MmgE/PrpD_sf_1"/>
</dbReference>
<keyword evidence="4" id="KW-0929">Antimicrobial</keyword>
<proteinExistence type="inferred from homology"/>
<dbReference type="InterPro" id="IPR005656">
    <property type="entry name" value="MmgE_PrpD"/>
</dbReference>
<evidence type="ECO:0000259" key="19">
    <source>
        <dbReference type="Pfam" id="PF19305"/>
    </source>
</evidence>
<comment type="catalytic activity">
    <reaction evidence="10">
        <text>cis-aconitate + H(+) = itaconate + CO2</text>
        <dbReference type="Rhea" id="RHEA:15253"/>
        <dbReference type="ChEBI" id="CHEBI:15378"/>
        <dbReference type="ChEBI" id="CHEBI:16383"/>
        <dbReference type="ChEBI" id="CHEBI:16526"/>
        <dbReference type="ChEBI" id="CHEBI:17240"/>
        <dbReference type="EC" id="4.1.1.6"/>
    </reaction>
    <physiologicalReaction direction="left-to-right" evidence="10">
        <dbReference type="Rhea" id="RHEA:15254"/>
    </physiologicalReaction>
</comment>
<dbReference type="InterPro" id="IPR042188">
    <property type="entry name" value="MmgE/PrpD_sf_2"/>
</dbReference>
<keyword evidence="9" id="KW-0456">Lyase</keyword>
<dbReference type="AlphaFoldDB" id="A0AAV7CMD2"/>
<dbReference type="FunFam" id="1.10.4100.10:FF:000002">
    <property type="entry name" value="Aconitate decarboxylase 1"/>
    <property type="match status" value="1"/>
</dbReference>
<reference evidence="20" key="1">
    <citation type="thesis" date="2020" institute="ProQuest LLC" country="789 East Eisenhower Parkway, Ann Arbor, MI, USA">
        <title>Comparative Genomics and Chromosome Evolution.</title>
        <authorList>
            <person name="Mudd A.B."/>
        </authorList>
    </citation>
    <scope>NUCLEOTIDE SEQUENCE</scope>
    <source>
        <strain evidence="20">237g6f4</strain>
        <tissue evidence="20">Blood</tissue>
    </source>
</reference>
<dbReference type="InterPro" id="IPR045337">
    <property type="entry name" value="MmgE_PrpD_C"/>
</dbReference>
<dbReference type="Proteomes" id="UP000824782">
    <property type="component" value="Unassembled WGS sequence"/>
</dbReference>